<comment type="caution">
    <text evidence="2">The sequence shown here is derived from an EMBL/GenBank/DDBJ whole genome shotgun (WGS) entry which is preliminary data.</text>
</comment>
<dbReference type="AlphaFoldDB" id="A0A7W3R8M5"/>
<dbReference type="EMBL" id="JACJII010000001">
    <property type="protein sequence ID" value="MBA9003749.1"/>
    <property type="molecule type" value="Genomic_DNA"/>
</dbReference>
<name>A0A7W3R8M5_9ACTN</name>
<organism evidence="2 3">
    <name type="scientific">Thermomonospora cellulosilytica</name>
    <dbReference type="NCBI Taxonomy" id="1411118"/>
    <lineage>
        <taxon>Bacteria</taxon>
        <taxon>Bacillati</taxon>
        <taxon>Actinomycetota</taxon>
        <taxon>Actinomycetes</taxon>
        <taxon>Streptosporangiales</taxon>
        <taxon>Thermomonosporaceae</taxon>
        <taxon>Thermomonospora</taxon>
    </lineage>
</organism>
<evidence type="ECO:0000313" key="3">
    <source>
        <dbReference type="Proteomes" id="UP000539313"/>
    </source>
</evidence>
<proteinExistence type="predicted"/>
<feature type="region of interest" description="Disordered" evidence="1">
    <location>
        <begin position="82"/>
        <end position="103"/>
    </location>
</feature>
<sequence>MDYQGPATLTIDGVDYDVTADLYRKDGGWRGVVTGHDIAVAAFLHYDDVRRYQLRLPNGRAGEVVFRGSTFTVADHAAETRSQSMIIEGTGPAPFDTGPVDNR</sequence>
<dbReference type="RefSeq" id="WP_182705425.1">
    <property type="nucleotide sequence ID" value="NZ_JACJII010000001.1"/>
</dbReference>
<dbReference type="Proteomes" id="UP000539313">
    <property type="component" value="Unassembled WGS sequence"/>
</dbReference>
<keyword evidence="3" id="KW-1185">Reference proteome</keyword>
<evidence type="ECO:0008006" key="4">
    <source>
        <dbReference type="Google" id="ProtNLM"/>
    </source>
</evidence>
<protein>
    <recommendedName>
        <fullName evidence="4">DUF4873 domain-containing protein</fullName>
    </recommendedName>
</protein>
<accession>A0A7W3R8M5</accession>
<reference evidence="2 3" key="1">
    <citation type="submission" date="2020-08" db="EMBL/GenBank/DDBJ databases">
        <title>Sequencing the genomes of 1000 actinobacteria strains.</title>
        <authorList>
            <person name="Klenk H.-P."/>
        </authorList>
    </citation>
    <scope>NUCLEOTIDE SEQUENCE [LARGE SCALE GENOMIC DNA]</scope>
    <source>
        <strain evidence="2 3">DSM 45823</strain>
    </source>
</reference>
<evidence type="ECO:0000313" key="2">
    <source>
        <dbReference type="EMBL" id="MBA9003749.1"/>
    </source>
</evidence>
<gene>
    <name evidence="2" type="ORF">HNR21_002631</name>
</gene>
<evidence type="ECO:0000256" key="1">
    <source>
        <dbReference type="SAM" id="MobiDB-lite"/>
    </source>
</evidence>